<dbReference type="Pfam" id="PF08450">
    <property type="entry name" value="SGL"/>
    <property type="match status" value="1"/>
</dbReference>
<dbReference type="EMBL" id="LRRQ01000074">
    <property type="protein sequence ID" value="OAM90193.1"/>
    <property type="molecule type" value="Genomic_DNA"/>
</dbReference>
<sequence length="1613" mass="166753">MNVERTWTGLASKNEFTQGSNWNPPVAPGTKDAIVFNGSGQNTAIWRLDEPVQLTASAVGGSDGLFAITLTSSQTTSVIFSNTNVTTYLADTHHFRLFAGPTNGTVNYANPRTVIILENGSGSLIFDGYYGDKKSIGFIMGGNGQVSSNDSWQRFVNHNASGGSALVFGYNTIFRAGGGGSRHVIFDGTGDIVFNGRYFIGGSRMLKKGSGALTLGGDPSDKTNATFASGQQAGVILEAGTLNINNDGALGGSWSDGNKDGFLAIGEGATIDNTSGTAVIQKQNQRIFILGDFTFKGTNDLTLCAARFHPDGPTGFTWRRVDLYGSHRNITVQAGRLGLGGEIKSGTNTSITTVPTTVPNAGDAAPTNAGITKLGSGTLVLFDDSQNSYSGTINVSAGGLVVDGNQKAATILVANGASFGGHGTTGIVALGASSTLKPGDLPLIVSDTSVWTWTRDEQDVIVSGSFSGTIGGNYNVLKLDKSVSPAGPNLTLGEDATLEFAIGLNRTSTRVWINDYSDTYALAPTTPAVAFNNNIIRIVDLADGEATPGDYVLFGIGSANLWVESGTGLVNSGTSVQITDFDTAFSGLTVDANDTITGGLAVDEASLPYARPDYGYLLKKTASGIVFRLFSPPTIVCDDESVAALGWSYGFPISIPGGYDSISVTGLPAGLSLNQDVPMIVGTPTTLGTFPVTISVSNPAATVQKTITITVKTPSEIPAPTFTSDYIINARADVRTVKHKLTADNLPQFFRVKSVTGNELPAWMELVQDPDTGEWYLCNKVDSSDPTGETLMPSVTGRWTVIIEAGNDNGTTEQTVSIIIESRWTTPVILSATNVVWAKDLPFNYQIVANNSPAYYNITGTLPDGVALDRLTGRFGGTPTTVGSSTLTMSAVNSNGAGSAPLVIDVVADMTEPYFTSTNTRLAYLNQEFIHTFTAAPYVSEIIVTDSTTLPAGMSYDPLTATISGTHTGDGATWALSGTTWPIPVRAINAKGTVDQMFDLVVKQYYPIPTVTTKRRATCYVGRAYSTQVTVNTTVGIEEYFATGLPPGLTLDAMTGAITGTPATAGEYPITFGATTSGGTGTKSHILTVLAEPTGPFINSSSIAPGTAGQPFSYQITAERPVTTYGATNLPRGLSIDPNTGVISGTPVVGGQYLVTITTTDAAGTFEGTVVISIAPTNSTLVTYAGALATPGYVDATGTDSRFDHPSGAVINISGTIYVADLNNNAIRTIATDGLVSSYVSEVPQPAAIAVDSKGDIFFADTENNCIKQVLALDKTVWIAASGLLGPGGVAVDASDNVYFTDSGNNVIKKISAIDGGISVFAGSGAAGAADGIGAAASFYAPAGLVYDRAANLLYVADMLNNTLRSVDIATRSVKTIAGAADYDEDNVDGIGSAVRFNTPEGLAIDKAGFVYIADTGNSTIRVCDPKTGFVVTLIGAPAQTGAIDGDGITALMNSPTGIIVDTDGTGDIFVVDTGNDALRSLLSAPYIVTPLVSTTIAAGSSLTLDGGAWGAPTPTYSWFKDGVQLTGTSARTLTLSSVQAADAGNYQVVAMNASGTSDSVMQLTVTTSSGTGGGQPGGGGGGGGGGSASLWFLMGLGILAFARKLFRHTTDN</sequence>
<feature type="domain" description="Ig-like" evidence="3">
    <location>
        <begin position="1486"/>
        <end position="1567"/>
    </location>
</feature>
<dbReference type="InterPro" id="IPR015919">
    <property type="entry name" value="Cadherin-like_sf"/>
</dbReference>
<dbReference type="SMART" id="SM00135">
    <property type="entry name" value="LY"/>
    <property type="match status" value="3"/>
</dbReference>
<dbReference type="Pfam" id="PF05345">
    <property type="entry name" value="He_PIG"/>
    <property type="match status" value="4"/>
</dbReference>
<dbReference type="Gene3D" id="2.60.40.10">
    <property type="entry name" value="Immunoglobulins"/>
    <property type="match status" value="6"/>
</dbReference>
<dbReference type="InterPro" id="IPR013098">
    <property type="entry name" value="Ig_I-set"/>
</dbReference>
<dbReference type="PANTHER" id="PTHR13833:SF71">
    <property type="entry name" value="NHL DOMAIN-CONTAINING PROTEIN"/>
    <property type="match status" value="1"/>
</dbReference>
<dbReference type="Gene3D" id="2.120.10.30">
    <property type="entry name" value="TolB, C-terminal domain"/>
    <property type="match status" value="2"/>
</dbReference>
<gene>
    <name evidence="4" type="ORF">AW736_09400</name>
</gene>
<dbReference type="InterPro" id="IPR011042">
    <property type="entry name" value="6-blade_b-propeller_TolB-like"/>
</dbReference>
<dbReference type="InterPro" id="IPR013658">
    <property type="entry name" value="SGL"/>
</dbReference>
<accession>A0A178IJX8</accession>
<dbReference type="PANTHER" id="PTHR13833">
    <property type="match status" value="1"/>
</dbReference>
<dbReference type="InterPro" id="IPR003598">
    <property type="entry name" value="Ig_sub2"/>
</dbReference>
<dbReference type="InterPro" id="IPR036179">
    <property type="entry name" value="Ig-like_dom_sf"/>
</dbReference>
<dbReference type="STRING" id="1184151.AW736_09400"/>
<evidence type="ECO:0000313" key="5">
    <source>
        <dbReference type="Proteomes" id="UP000078486"/>
    </source>
</evidence>
<dbReference type="InterPro" id="IPR003599">
    <property type="entry name" value="Ig_sub"/>
</dbReference>
<dbReference type="Gene3D" id="2.40.10.500">
    <property type="match status" value="1"/>
</dbReference>
<feature type="transmembrane region" description="Helical" evidence="2">
    <location>
        <begin position="1589"/>
        <end position="1607"/>
    </location>
</feature>
<dbReference type="GO" id="GO:0005509">
    <property type="term" value="F:calcium ion binding"/>
    <property type="evidence" value="ECO:0007669"/>
    <property type="project" value="InterPro"/>
</dbReference>
<proteinExistence type="predicted"/>
<dbReference type="Pfam" id="PF12951">
    <property type="entry name" value="PATR"/>
    <property type="match status" value="1"/>
</dbReference>
<dbReference type="NCBIfam" id="TIGR02601">
    <property type="entry name" value="autotrns_rpt"/>
    <property type="match status" value="1"/>
</dbReference>
<dbReference type="InterPro" id="IPR013425">
    <property type="entry name" value="Autotrns_rpt"/>
</dbReference>
<dbReference type="PROSITE" id="PS50835">
    <property type="entry name" value="IG_LIKE"/>
    <property type="match status" value="1"/>
</dbReference>
<dbReference type="SMART" id="SM00409">
    <property type="entry name" value="IG"/>
    <property type="match status" value="1"/>
</dbReference>
<evidence type="ECO:0000256" key="1">
    <source>
        <dbReference type="ARBA" id="ARBA00022729"/>
    </source>
</evidence>
<comment type="caution">
    <text evidence="4">The sequence shown here is derived from an EMBL/GenBank/DDBJ whole genome shotgun (WGS) entry which is preliminary data.</text>
</comment>
<keyword evidence="1" id="KW-0732">Signal</keyword>
<dbReference type="SUPFAM" id="SSF48726">
    <property type="entry name" value="Immunoglobulin"/>
    <property type="match status" value="1"/>
</dbReference>
<keyword evidence="2" id="KW-0472">Membrane</keyword>
<keyword evidence="2" id="KW-0812">Transmembrane</keyword>
<dbReference type="SUPFAM" id="SSF49313">
    <property type="entry name" value="Cadherin-like"/>
    <property type="match status" value="5"/>
</dbReference>
<dbReference type="GO" id="GO:0016020">
    <property type="term" value="C:membrane"/>
    <property type="evidence" value="ECO:0007669"/>
    <property type="project" value="InterPro"/>
</dbReference>
<keyword evidence="2" id="KW-1133">Transmembrane helix</keyword>
<dbReference type="Proteomes" id="UP000078486">
    <property type="component" value="Unassembled WGS sequence"/>
</dbReference>
<evidence type="ECO:0000313" key="4">
    <source>
        <dbReference type="EMBL" id="OAM90193.1"/>
    </source>
</evidence>
<dbReference type="InterPro" id="IPR013783">
    <property type="entry name" value="Ig-like_fold"/>
</dbReference>
<dbReference type="SUPFAM" id="SSF63829">
    <property type="entry name" value="Calcium-dependent phosphotriesterase"/>
    <property type="match status" value="1"/>
</dbReference>
<protein>
    <recommendedName>
        <fullName evidence="3">Ig-like domain-containing protein</fullName>
    </recommendedName>
</protein>
<evidence type="ECO:0000259" key="3">
    <source>
        <dbReference type="PROSITE" id="PS50835"/>
    </source>
</evidence>
<evidence type="ECO:0000256" key="2">
    <source>
        <dbReference type="SAM" id="Phobius"/>
    </source>
</evidence>
<dbReference type="InterPro" id="IPR007110">
    <property type="entry name" value="Ig-like_dom"/>
</dbReference>
<name>A0A178IJX8_9BACT</name>
<reference evidence="4 5" key="1">
    <citation type="submission" date="2016-01" db="EMBL/GenBank/DDBJ databases">
        <title>High potential of lignocellulose degradation of a new Verrucomicrobia species.</title>
        <authorList>
            <person name="Wang Y."/>
            <person name="Shi Y."/>
            <person name="Qiu Z."/>
            <person name="Liu S."/>
            <person name="Yang H."/>
        </authorList>
    </citation>
    <scope>NUCLEOTIDE SEQUENCE [LARGE SCALE GENOMIC DNA]</scope>
    <source>
        <strain evidence="4 5">TSB47</strain>
    </source>
</reference>
<organism evidence="4 5">
    <name type="scientific">Termitidicoccus mucosus</name>
    <dbReference type="NCBI Taxonomy" id="1184151"/>
    <lineage>
        <taxon>Bacteria</taxon>
        <taxon>Pseudomonadati</taxon>
        <taxon>Verrucomicrobiota</taxon>
        <taxon>Opitutia</taxon>
        <taxon>Opitutales</taxon>
        <taxon>Opitutaceae</taxon>
        <taxon>Termitidicoccus</taxon>
    </lineage>
</organism>
<keyword evidence="5" id="KW-1185">Reference proteome</keyword>
<dbReference type="InterPro" id="IPR000033">
    <property type="entry name" value="LDLR_classB_rpt"/>
</dbReference>
<dbReference type="SMART" id="SM00408">
    <property type="entry name" value="IGc2"/>
    <property type="match status" value="1"/>
</dbReference>
<dbReference type="Pfam" id="PF07679">
    <property type="entry name" value="I-set"/>
    <property type="match status" value="1"/>
</dbReference>